<sequence length="212" mass="22994">MNVMFILLLFLATVFEFLQSSNVVAKTPIPPLSGDATELPSTNLTLQYVAVGRGTQNYTCASSGSLPVQQGAVATLFDATWLAYHDESTLNAIPPRAVYIPFLPYRFDVTLPFIVLGHHFFDSIGTPTFDLYSVNKTLYGRKTSDIKAPAAANKGPAGTGAVDWLQLTAKPGYESNGVSLAYRVVTAGGEPFNCTIAGIMIVQYAAEYWFYD</sequence>
<dbReference type="GeneID" id="36593232"/>
<keyword evidence="3" id="KW-1185">Reference proteome</keyword>
<accession>A0A2J6SXC0</accession>
<evidence type="ECO:0008006" key="4">
    <source>
        <dbReference type="Google" id="ProtNLM"/>
    </source>
</evidence>
<dbReference type="InParanoid" id="A0A2J6SXC0"/>
<dbReference type="AlphaFoldDB" id="A0A2J6SXC0"/>
<keyword evidence="1" id="KW-0732">Signal</keyword>
<organism evidence="2 3">
    <name type="scientific">Hyaloscypha bicolor E</name>
    <dbReference type="NCBI Taxonomy" id="1095630"/>
    <lineage>
        <taxon>Eukaryota</taxon>
        <taxon>Fungi</taxon>
        <taxon>Dikarya</taxon>
        <taxon>Ascomycota</taxon>
        <taxon>Pezizomycotina</taxon>
        <taxon>Leotiomycetes</taxon>
        <taxon>Helotiales</taxon>
        <taxon>Hyaloscyphaceae</taxon>
        <taxon>Hyaloscypha</taxon>
        <taxon>Hyaloscypha bicolor</taxon>
    </lineage>
</organism>
<evidence type="ECO:0000313" key="2">
    <source>
        <dbReference type="EMBL" id="PMD55313.1"/>
    </source>
</evidence>
<evidence type="ECO:0000256" key="1">
    <source>
        <dbReference type="SAM" id="SignalP"/>
    </source>
</evidence>
<gene>
    <name evidence="2" type="ORF">K444DRAFT_646009</name>
</gene>
<dbReference type="Pfam" id="PF11937">
    <property type="entry name" value="DUF3455"/>
    <property type="match status" value="1"/>
</dbReference>
<evidence type="ECO:0000313" key="3">
    <source>
        <dbReference type="Proteomes" id="UP000235371"/>
    </source>
</evidence>
<feature type="chain" id="PRO_5014337204" description="Malate dehydrogenase" evidence="1">
    <location>
        <begin position="21"/>
        <end position="212"/>
    </location>
</feature>
<dbReference type="EMBL" id="KZ613856">
    <property type="protein sequence ID" value="PMD55313.1"/>
    <property type="molecule type" value="Genomic_DNA"/>
</dbReference>
<dbReference type="RefSeq" id="XP_024732217.1">
    <property type="nucleotide sequence ID" value="XM_024885155.1"/>
</dbReference>
<dbReference type="InterPro" id="IPR021851">
    <property type="entry name" value="DUF3455"/>
</dbReference>
<dbReference type="PANTHER" id="PTHR35567">
    <property type="entry name" value="MALATE DEHYDROGENASE (AFU_ORTHOLOGUE AFUA_2G13800)"/>
    <property type="match status" value="1"/>
</dbReference>
<name>A0A2J6SXC0_9HELO</name>
<dbReference type="OrthoDB" id="1859733at2759"/>
<reference evidence="2 3" key="1">
    <citation type="submission" date="2016-04" db="EMBL/GenBank/DDBJ databases">
        <title>A degradative enzymes factory behind the ericoid mycorrhizal symbiosis.</title>
        <authorList>
            <consortium name="DOE Joint Genome Institute"/>
            <person name="Martino E."/>
            <person name="Morin E."/>
            <person name="Grelet G."/>
            <person name="Kuo A."/>
            <person name="Kohler A."/>
            <person name="Daghino S."/>
            <person name="Barry K."/>
            <person name="Choi C."/>
            <person name="Cichocki N."/>
            <person name="Clum A."/>
            <person name="Copeland A."/>
            <person name="Hainaut M."/>
            <person name="Haridas S."/>
            <person name="Labutti K."/>
            <person name="Lindquist E."/>
            <person name="Lipzen A."/>
            <person name="Khouja H.-R."/>
            <person name="Murat C."/>
            <person name="Ohm R."/>
            <person name="Olson A."/>
            <person name="Spatafora J."/>
            <person name="Veneault-Fourrey C."/>
            <person name="Henrissat B."/>
            <person name="Grigoriev I."/>
            <person name="Martin F."/>
            <person name="Perotto S."/>
        </authorList>
    </citation>
    <scope>NUCLEOTIDE SEQUENCE [LARGE SCALE GENOMIC DNA]</scope>
    <source>
        <strain evidence="2 3">E</strain>
    </source>
</reference>
<protein>
    <recommendedName>
        <fullName evidence="4">Malate dehydrogenase</fullName>
    </recommendedName>
</protein>
<feature type="signal peptide" evidence="1">
    <location>
        <begin position="1"/>
        <end position="20"/>
    </location>
</feature>
<dbReference type="Proteomes" id="UP000235371">
    <property type="component" value="Unassembled WGS sequence"/>
</dbReference>
<proteinExistence type="predicted"/>
<dbReference type="PANTHER" id="PTHR35567:SF3">
    <property type="entry name" value="MALATE DEHYDROGENASE"/>
    <property type="match status" value="1"/>
</dbReference>